<accession>A0A2H3AIL4</accession>
<feature type="region of interest" description="Disordered" evidence="1">
    <location>
        <begin position="61"/>
        <end position="111"/>
    </location>
</feature>
<feature type="region of interest" description="Disordered" evidence="1">
    <location>
        <begin position="183"/>
        <end position="208"/>
    </location>
</feature>
<dbReference type="Proteomes" id="UP000218334">
    <property type="component" value="Unassembled WGS sequence"/>
</dbReference>
<sequence>MSRLRNGTPIPRYNTYLARRSIDPNSAPAVRKAASVPEHHIPHNVLDIVLTGFRKSHPSLPDNDCFDPLPSQFSESRSTKRPSPTPLTIKLKSGSDEPAPPHGGDNDSSTLRVPVIVASNLKLATPKKTLHWGINHPWLLGQLWRIKECHLRNTMSTLPCAYIPKSFSTKVLPRFRRASTRGKVSCLSSPPIHNDHIHDTEPHPHRPTRQAANAATSVINSFDKIGGWELSKRGSKRISGTNEHLRLDVAAFSLASSGGACADYMRPGQVGALKQSLNPFSLISPTMFYPGDTVIPPTSWMVLFLPASNEIHGQEPILPGPLCDATYLLGGAG</sequence>
<evidence type="ECO:0000313" key="3">
    <source>
        <dbReference type="Proteomes" id="UP000218334"/>
    </source>
</evidence>
<organism evidence="2 3">
    <name type="scientific">Armillaria solidipes</name>
    <dbReference type="NCBI Taxonomy" id="1076256"/>
    <lineage>
        <taxon>Eukaryota</taxon>
        <taxon>Fungi</taxon>
        <taxon>Dikarya</taxon>
        <taxon>Basidiomycota</taxon>
        <taxon>Agaricomycotina</taxon>
        <taxon>Agaricomycetes</taxon>
        <taxon>Agaricomycetidae</taxon>
        <taxon>Agaricales</taxon>
        <taxon>Marasmiineae</taxon>
        <taxon>Physalacriaceae</taxon>
        <taxon>Armillaria</taxon>
    </lineage>
</organism>
<proteinExistence type="predicted"/>
<evidence type="ECO:0000256" key="1">
    <source>
        <dbReference type="SAM" id="MobiDB-lite"/>
    </source>
</evidence>
<protein>
    <submittedName>
        <fullName evidence="2">Uncharacterized protein</fullName>
    </submittedName>
</protein>
<evidence type="ECO:0000313" key="2">
    <source>
        <dbReference type="EMBL" id="PBK58731.1"/>
    </source>
</evidence>
<reference evidence="3" key="1">
    <citation type="journal article" date="2017" name="Nat. Ecol. Evol.">
        <title>Genome expansion and lineage-specific genetic innovations in the forest pathogenic fungi Armillaria.</title>
        <authorList>
            <person name="Sipos G."/>
            <person name="Prasanna A.N."/>
            <person name="Walter M.C."/>
            <person name="O'Connor E."/>
            <person name="Balint B."/>
            <person name="Krizsan K."/>
            <person name="Kiss B."/>
            <person name="Hess J."/>
            <person name="Varga T."/>
            <person name="Slot J."/>
            <person name="Riley R."/>
            <person name="Boka B."/>
            <person name="Rigling D."/>
            <person name="Barry K."/>
            <person name="Lee J."/>
            <person name="Mihaltcheva S."/>
            <person name="LaButti K."/>
            <person name="Lipzen A."/>
            <person name="Waldron R."/>
            <person name="Moloney N.M."/>
            <person name="Sperisen C."/>
            <person name="Kredics L."/>
            <person name="Vagvoelgyi C."/>
            <person name="Patrignani A."/>
            <person name="Fitzpatrick D."/>
            <person name="Nagy I."/>
            <person name="Doyle S."/>
            <person name="Anderson J.B."/>
            <person name="Grigoriev I.V."/>
            <person name="Gueldener U."/>
            <person name="Muensterkoetter M."/>
            <person name="Nagy L.G."/>
        </authorList>
    </citation>
    <scope>NUCLEOTIDE SEQUENCE [LARGE SCALE GENOMIC DNA]</scope>
    <source>
        <strain evidence="3">28-4</strain>
    </source>
</reference>
<name>A0A2H3AIL4_9AGAR</name>
<feature type="compositionally biased region" description="Basic and acidic residues" evidence="1">
    <location>
        <begin position="193"/>
        <end position="204"/>
    </location>
</feature>
<dbReference type="AlphaFoldDB" id="A0A2H3AIL4"/>
<gene>
    <name evidence="2" type="ORF">ARMSODRAFT_983607</name>
</gene>
<keyword evidence="3" id="KW-1185">Reference proteome</keyword>
<dbReference type="EMBL" id="KZ293526">
    <property type="protein sequence ID" value="PBK58731.1"/>
    <property type="molecule type" value="Genomic_DNA"/>
</dbReference>